<dbReference type="InterPro" id="IPR002528">
    <property type="entry name" value="MATE_fam"/>
</dbReference>
<name>A0A2U1LLJ0_ARTAN</name>
<comment type="caution">
    <text evidence="2">The sequence shown here is derived from an EMBL/GenBank/DDBJ whole genome shotgun (WGS) entry which is preliminary data.</text>
</comment>
<protein>
    <submittedName>
        <fullName evidence="2">MatE protein</fullName>
    </submittedName>
</protein>
<dbReference type="AlphaFoldDB" id="A0A2U1LLJ0"/>
<organism evidence="2 3">
    <name type="scientific">Artemisia annua</name>
    <name type="common">Sweet wormwood</name>
    <dbReference type="NCBI Taxonomy" id="35608"/>
    <lineage>
        <taxon>Eukaryota</taxon>
        <taxon>Viridiplantae</taxon>
        <taxon>Streptophyta</taxon>
        <taxon>Embryophyta</taxon>
        <taxon>Tracheophyta</taxon>
        <taxon>Spermatophyta</taxon>
        <taxon>Magnoliopsida</taxon>
        <taxon>eudicotyledons</taxon>
        <taxon>Gunneridae</taxon>
        <taxon>Pentapetalae</taxon>
        <taxon>asterids</taxon>
        <taxon>campanulids</taxon>
        <taxon>Asterales</taxon>
        <taxon>Asteraceae</taxon>
        <taxon>Asteroideae</taxon>
        <taxon>Anthemideae</taxon>
        <taxon>Artemisiinae</taxon>
        <taxon>Artemisia</taxon>
    </lineage>
</organism>
<accession>A0A2U1LLJ0</accession>
<evidence type="ECO:0000313" key="2">
    <source>
        <dbReference type="EMBL" id="PWA49870.1"/>
    </source>
</evidence>
<dbReference type="PANTHER" id="PTHR11206">
    <property type="entry name" value="MULTIDRUG RESISTANCE PROTEIN"/>
    <property type="match status" value="1"/>
</dbReference>
<dbReference type="Proteomes" id="UP000245207">
    <property type="component" value="Unassembled WGS sequence"/>
</dbReference>
<dbReference type="EMBL" id="PKPP01008749">
    <property type="protein sequence ID" value="PWA49870.1"/>
    <property type="molecule type" value="Genomic_DNA"/>
</dbReference>
<dbReference type="GO" id="GO:0042910">
    <property type="term" value="F:xenobiotic transmembrane transporter activity"/>
    <property type="evidence" value="ECO:0007669"/>
    <property type="project" value="InterPro"/>
</dbReference>
<dbReference type="Pfam" id="PF01554">
    <property type="entry name" value="MatE"/>
    <property type="match status" value="1"/>
</dbReference>
<proteinExistence type="inferred from homology"/>
<comment type="similarity">
    <text evidence="1">Belongs to the multi antimicrobial extrusion (MATE) (TC 2.A.66.1) family.</text>
</comment>
<evidence type="ECO:0000313" key="3">
    <source>
        <dbReference type="Proteomes" id="UP000245207"/>
    </source>
</evidence>
<dbReference type="GO" id="GO:0016020">
    <property type="term" value="C:membrane"/>
    <property type="evidence" value="ECO:0007669"/>
    <property type="project" value="InterPro"/>
</dbReference>
<dbReference type="GO" id="GO:0015297">
    <property type="term" value="F:antiporter activity"/>
    <property type="evidence" value="ECO:0007669"/>
    <property type="project" value="InterPro"/>
</dbReference>
<dbReference type="STRING" id="35608.A0A2U1LLJ0"/>
<evidence type="ECO:0000256" key="1">
    <source>
        <dbReference type="ARBA" id="ARBA00010199"/>
    </source>
</evidence>
<gene>
    <name evidence="2" type="ORF">CTI12_AA465950</name>
</gene>
<sequence length="70" mass="7912">MEWWFYDLMIYLSGLLAKDTKANISAMNFLLQATSLIYIFPLALSSAVSARVGHELGSNLPKKAKQYKNE</sequence>
<dbReference type="OrthoDB" id="2126698at2759"/>
<reference evidence="2 3" key="1">
    <citation type="journal article" date="2018" name="Mol. Plant">
        <title>The genome of Artemisia annua provides insight into the evolution of Asteraceae family and artemisinin biosynthesis.</title>
        <authorList>
            <person name="Shen Q."/>
            <person name="Zhang L."/>
            <person name="Liao Z."/>
            <person name="Wang S."/>
            <person name="Yan T."/>
            <person name="Shi P."/>
            <person name="Liu M."/>
            <person name="Fu X."/>
            <person name="Pan Q."/>
            <person name="Wang Y."/>
            <person name="Lv Z."/>
            <person name="Lu X."/>
            <person name="Zhang F."/>
            <person name="Jiang W."/>
            <person name="Ma Y."/>
            <person name="Chen M."/>
            <person name="Hao X."/>
            <person name="Li L."/>
            <person name="Tang Y."/>
            <person name="Lv G."/>
            <person name="Zhou Y."/>
            <person name="Sun X."/>
            <person name="Brodelius P.E."/>
            <person name="Rose J.K.C."/>
            <person name="Tang K."/>
        </authorList>
    </citation>
    <scope>NUCLEOTIDE SEQUENCE [LARGE SCALE GENOMIC DNA]</scope>
    <source>
        <strain evidence="3">cv. Huhao1</strain>
        <tissue evidence="2">Leaf</tissue>
    </source>
</reference>
<keyword evidence="3" id="KW-1185">Reference proteome</keyword>